<evidence type="ECO:0000313" key="2">
    <source>
        <dbReference type="Proteomes" id="UP000724584"/>
    </source>
</evidence>
<name>A0ACB7PCY1_9PEZI</name>
<evidence type="ECO:0000313" key="1">
    <source>
        <dbReference type="EMBL" id="KAH6636948.1"/>
    </source>
</evidence>
<keyword evidence="2" id="KW-1185">Reference proteome</keyword>
<gene>
    <name evidence="1" type="ORF">F5144DRAFT_569209</name>
</gene>
<proteinExistence type="predicted"/>
<accession>A0ACB7PCY1</accession>
<reference evidence="1 2" key="1">
    <citation type="journal article" date="2021" name="Nat. Commun.">
        <title>Genetic determinants of endophytism in the Arabidopsis root mycobiome.</title>
        <authorList>
            <person name="Mesny F."/>
            <person name="Miyauchi S."/>
            <person name="Thiergart T."/>
            <person name="Pickel B."/>
            <person name="Atanasova L."/>
            <person name="Karlsson M."/>
            <person name="Huettel B."/>
            <person name="Barry K.W."/>
            <person name="Haridas S."/>
            <person name="Chen C."/>
            <person name="Bauer D."/>
            <person name="Andreopoulos W."/>
            <person name="Pangilinan J."/>
            <person name="LaButti K."/>
            <person name="Riley R."/>
            <person name="Lipzen A."/>
            <person name="Clum A."/>
            <person name="Drula E."/>
            <person name="Henrissat B."/>
            <person name="Kohler A."/>
            <person name="Grigoriev I.V."/>
            <person name="Martin F.M."/>
            <person name="Hacquard S."/>
        </authorList>
    </citation>
    <scope>NUCLEOTIDE SEQUENCE [LARGE SCALE GENOMIC DNA]</scope>
    <source>
        <strain evidence="1 2">MPI-SDFR-AT-0079</strain>
    </source>
</reference>
<dbReference type="Proteomes" id="UP000724584">
    <property type="component" value="Unassembled WGS sequence"/>
</dbReference>
<protein>
    <submittedName>
        <fullName evidence="1">Uncharacterized protein</fullName>
    </submittedName>
</protein>
<sequence>MKIEDLEQNGIALSEVPARKGDLPRHIERVRAFLLDFACTLVDGLDEDGDVCIEDYVLERRDLEYADRKLREEYKTIRSDARILHWGRDREAEWQTFFLMNFFRPLVKEARVRDEDTRNVARAKFYYEFFESAQSRPWTLFRKKKEDSDENREKGFRQDDRENLTEPKPDWVAFFPIYNFPGERIPTSTRWQLMRDPKPALVENFSPATLQHLARHGVQSNTANIFRKDQTLKNIIMSDCLCFPWLIVEHKKAGEMALEEKCHCQAANAGTAAVMMLETLARIVPGVEEHTANEYIPPVVTMTTVDKIVRVWITYCCEQQSDDHNNNNDTTKYKMACIWRGDMTLVSDLIKLRAILENTHTWAMREQRPRISAYIDLWKYKYPTTTTATATTGQGEVEDDQATTASLAPSLAHLTLDARPGDLVPAPPVGEQVREAVLALLDDGMSTPELGSEESDGGDELGSEDELESEDGLDAEEGLGCSEDVEDEDDVENDGDVESEEGVGREDNVESEEDVESEEEVSDEESHGVEEHSGREEGLGAGDESTWEGSPGPEELTEEEESIGEDLTDDEPLTWTGALTWGPQTIEGELSMEEQPAAEESPVPGEPRTHEEPVVEEPPSTPPRPQRRTSPKPQIPASRVLQDLASGARVLRVTHQNTGLGHHWAQPGPFPETTTWIGGTHPPLRHREVFKKGIYLPYAWVRGGRIKVKLPDPESKYNIPVPPPAAPAPTPPGLTRFESVARSWIYPPTRGGDDDQLTNTRFEFKSANVKPVELEPSPFRFSFAAPGTPPTWPPTSVAQGATMPPTPPSLGNNNMTGAFWRPGGVNLDCPGSPSAGRSTSIFSMESMRGTLPPTPEPTPGRERQKPLFDFSTP</sequence>
<organism evidence="1 2">
    <name type="scientific">Chaetomium tenue</name>
    <dbReference type="NCBI Taxonomy" id="1854479"/>
    <lineage>
        <taxon>Eukaryota</taxon>
        <taxon>Fungi</taxon>
        <taxon>Dikarya</taxon>
        <taxon>Ascomycota</taxon>
        <taxon>Pezizomycotina</taxon>
        <taxon>Sordariomycetes</taxon>
        <taxon>Sordariomycetidae</taxon>
        <taxon>Sordariales</taxon>
        <taxon>Chaetomiaceae</taxon>
        <taxon>Chaetomium</taxon>
    </lineage>
</organism>
<dbReference type="EMBL" id="JAGIZQ010000003">
    <property type="protein sequence ID" value="KAH6636948.1"/>
    <property type="molecule type" value="Genomic_DNA"/>
</dbReference>
<comment type="caution">
    <text evidence="1">The sequence shown here is derived from an EMBL/GenBank/DDBJ whole genome shotgun (WGS) entry which is preliminary data.</text>
</comment>